<dbReference type="InterPro" id="IPR024344">
    <property type="entry name" value="MDMPI_metal-binding"/>
</dbReference>
<dbReference type="InterPro" id="IPR034660">
    <property type="entry name" value="DinB/YfiT-like"/>
</dbReference>
<evidence type="ECO:0000313" key="3">
    <source>
        <dbReference type="Proteomes" id="UP000544110"/>
    </source>
</evidence>
<dbReference type="GO" id="GO:0046872">
    <property type="term" value="F:metal ion binding"/>
    <property type="evidence" value="ECO:0007669"/>
    <property type="project" value="InterPro"/>
</dbReference>
<dbReference type="Gene3D" id="1.20.120.450">
    <property type="entry name" value="dinb family like domain"/>
    <property type="match status" value="1"/>
</dbReference>
<gene>
    <name evidence="2" type="ORF">BJ989_002198</name>
</gene>
<dbReference type="Proteomes" id="UP000544110">
    <property type="component" value="Unassembled WGS sequence"/>
</dbReference>
<proteinExistence type="predicted"/>
<protein>
    <recommendedName>
        <fullName evidence="1">Mycothiol-dependent maleylpyruvate isomerase metal-binding domain-containing protein</fullName>
    </recommendedName>
</protein>
<evidence type="ECO:0000259" key="1">
    <source>
        <dbReference type="Pfam" id="PF11716"/>
    </source>
</evidence>
<comment type="caution">
    <text evidence="2">The sequence shown here is derived from an EMBL/GenBank/DDBJ whole genome shotgun (WGS) entry which is preliminary data.</text>
</comment>
<dbReference type="Pfam" id="PF11716">
    <property type="entry name" value="MDMPI_N"/>
    <property type="match status" value="1"/>
</dbReference>
<name>A0A7Y9RV50_9ACTN</name>
<dbReference type="EMBL" id="JACCAC010000001">
    <property type="protein sequence ID" value="NYG55894.1"/>
    <property type="molecule type" value="Genomic_DNA"/>
</dbReference>
<evidence type="ECO:0000313" key="2">
    <source>
        <dbReference type="EMBL" id="NYG55894.1"/>
    </source>
</evidence>
<accession>A0A7Y9RV50</accession>
<organism evidence="2 3">
    <name type="scientific">Nocardioides perillae</name>
    <dbReference type="NCBI Taxonomy" id="1119534"/>
    <lineage>
        <taxon>Bacteria</taxon>
        <taxon>Bacillati</taxon>
        <taxon>Actinomycetota</taxon>
        <taxon>Actinomycetes</taxon>
        <taxon>Propionibacteriales</taxon>
        <taxon>Nocardioidaceae</taxon>
        <taxon>Nocardioides</taxon>
    </lineage>
</organism>
<reference evidence="2 3" key="1">
    <citation type="submission" date="2020-07" db="EMBL/GenBank/DDBJ databases">
        <title>Sequencing the genomes of 1000 actinobacteria strains.</title>
        <authorList>
            <person name="Klenk H.-P."/>
        </authorList>
    </citation>
    <scope>NUCLEOTIDE SEQUENCE [LARGE SCALE GENOMIC DNA]</scope>
    <source>
        <strain evidence="2 3">DSM 24552</strain>
    </source>
</reference>
<feature type="domain" description="Mycothiol-dependent maleylpyruvate isomerase metal-binding" evidence="1">
    <location>
        <begin position="11"/>
        <end position="78"/>
    </location>
</feature>
<sequence>MALDEGREACAAAVRGFTGAVDDLDELALLGASRCHGWSRLDVVVHLLDGWSELLGALVSPVDAAPTVDAASYWTAFADGPGG</sequence>
<keyword evidence="3" id="KW-1185">Reference proteome</keyword>
<dbReference type="SUPFAM" id="SSF109854">
    <property type="entry name" value="DinB/YfiT-like putative metalloenzymes"/>
    <property type="match status" value="1"/>
</dbReference>
<dbReference type="AlphaFoldDB" id="A0A7Y9RV50"/>
<dbReference type="RefSeq" id="WP_179518259.1">
    <property type="nucleotide sequence ID" value="NZ_JACCAC010000001.1"/>
</dbReference>